<organism evidence="1 2">
    <name type="scientific">Iodobacter violaceini</name>
    <dbReference type="NCBI Taxonomy" id="3044271"/>
    <lineage>
        <taxon>Bacteria</taxon>
        <taxon>Pseudomonadati</taxon>
        <taxon>Pseudomonadota</taxon>
        <taxon>Betaproteobacteria</taxon>
        <taxon>Neisseriales</taxon>
        <taxon>Chitinibacteraceae</taxon>
        <taxon>Iodobacter</taxon>
    </lineage>
</organism>
<dbReference type="Gene3D" id="2.10.290.10">
    <property type="entry name" value="YfgJ-like"/>
    <property type="match status" value="1"/>
</dbReference>
<sequence length="64" mass="7177">MRENSMSDELSGEQKSLPICPDCKRPLDVVAACGSISYFCDHCNLLKSSKRVREANPELFKEAE</sequence>
<proteinExistence type="predicted"/>
<accession>A0ABX0KPE6</accession>
<keyword evidence="2" id="KW-1185">Reference proteome</keyword>
<dbReference type="Pfam" id="PF07191">
    <property type="entry name" value="Zn_ribbon_6"/>
    <property type="match status" value="1"/>
</dbReference>
<evidence type="ECO:0000313" key="2">
    <source>
        <dbReference type="Proteomes" id="UP000712570"/>
    </source>
</evidence>
<evidence type="ECO:0000313" key="1">
    <source>
        <dbReference type="EMBL" id="NHQ85434.1"/>
    </source>
</evidence>
<comment type="caution">
    <text evidence="1">The sequence shown here is derived from an EMBL/GenBank/DDBJ whole genome shotgun (WGS) entry which is preliminary data.</text>
</comment>
<reference evidence="1 2" key="1">
    <citation type="submission" date="2020-03" db="EMBL/GenBank/DDBJ databases">
        <title>Draft genome sequence of environmentally isolated violet-colored cultures.</title>
        <authorList>
            <person name="Wilson H.S."/>
        </authorList>
    </citation>
    <scope>NUCLEOTIDE SEQUENCE [LARGE SCALE GENOMIC DNA]</scope>
    <source>
        <strain evidence="1 2">HSC-16F04</strain>
    </source>
</reference>
<dbReference type="InterPro" id="IPR010807">
    <property type="entry name" value="YfgJ-like"/>
</dbReference>
<gene>
    <name evidence="1" type="ORF">HA050_04805</name>
</gene>
<name>A0ABX0KPE6_9NEIS</name>
<dbReference type="EMBL" id="JAAOLX010000002">
    <property type="protein sequence ID" value="NHQ85434.1"/>
    <property type="molecule type" value="Genomic_DNA"/>
</dbReference>
<protein>
    <submittedName>
        <fullName evidence="1">Uncharacterized protein</fullName>
    </submittedName>
</protein>
<dbReference type="Proteomes" id="UP000712570">
    <property type="component" value="Unassembled WGS sequence"/>
</dbReference>
<dbReference type="InterPro" id="IPR029037">
    <property type="entry name" value="DUF1407/YfgJ-like_sf"/>
</dbReference>
<dbReference type="SUPFAM" id="SSF161187">
    <property type="entry name" value="YfgJ-like"/>
    <property type="match status" value="1"/>
</dbReference>